<reference evidence="2" key="1">
    <citation type="journal article" date="2015" name="Nat. Genet.">
        <title>The genome and transcriptome of the zoonotic hookworm Ancylostoma ceylanicum identify infection-specific gene families.</title>
        <authorList>
            <person name="Schwarz E.M."/>
            <person name="Hu Y."/>
            <person name="Antoshechkin I."/>
            <person name="Miller M.M."/>
            <person name="Sternberg P.W."/>
            <person name="Aroian R.V."/>
        </authorList>
    </citation>
    <scope>NUCLEOTIDE SEQUENCE</scope>
    <source>
        <strain evidence="2">HY135</strain>
    </source>
</reference>
<name>A0A016STG6_9BILA</name>
<evidence type="ECO:0008006" key="3">
    <source>
        <dbReference type="Google" id="ProtNLM"/>
    </source>
</evidence>
<evidence type="ECO:0000313" key="1">
    <source>
        <dbReference type="EMBL" id="EYB93701.1"/>
    </source>
</evidence>
<dbReference type="AlphaFoldDB" id="A0A016STG6"/>
<gene>
    <name evidence="1" type="primary">Acey_s0179.g702</name>
    <name evidence="1" type="ORF">Y032_0179g702</name>
</gene>
<dbReference type="Proteomes" id="UP000024635">
    <property type="component" value="Unassembled WGS sequence"/>
</dbReference>
<keyword evidence="2" id="KW-1185">Reference proteome</keyword>
<sequence>MAKNGVISSAHVIHTKLKHKVDMTVEVLSAEVRQLYPVFTLSSTTLRKFMHRLRFSYRINKDQRQIFGKLDLVRKRRSYLVEIAYAREQEHCIVSMKETWIFEFSP</sequence>
<organism evidence="1 2">
    <name type="scientific">Ancylostoma ceylanicum</name>
    <dbReference type="NCBI Taxonomy" id="53326"/>
    <lineage>
        <taxon>Eukaryota</taxon>
        <taxon>Metazoa</taxon>
        <taxon>Ecdysozoa</taxon>
        <taxon>Nematoda</taxon>
        <taxon>Chromadorea</taxon>
        <taxon>Rhabditida</taxon>
        <taxon>Rhabditina</taxon>
        <taxon>Rhabditomorpha</taxon>
        <taxon>Strongyloidea</taxon>
        <taxon>Ancylostomatidae</taxon>
        <taxon>Ancylostomatinae</taxon>
        <taxon>Ancylostoma</taxon>
    </lineage>
</organism>
<evidence type="ECO:0000313" key="2">
    <source>
        <dbReference type="Proteomes" id="UP000024635"/>
    </source>
</evidence>
<accession>A0A016STG6</accession>
<protein>
    <recommendedName>
        <fullName evidence="3">Winged helix-turn helix domain-containing protein</fullName>
    </recommendedName>
</protein>
<comment type="caution">
    <text evidence="1">The sequence shown here is derived from an EMBL/GenBank/DDBJ whole genome shotgun (WGS) entry which is preliminary data.</text>
</comment>
<dbReference type="EMBL" id="JARK01001515">
    <property type="protein sequence ID" value="EYB93701.1"/>
    <property type="molecule type" value="Genomic_DNA"/>
</dbReference>
<proteinExistence type="predicted"/>